<dbReference type="AlphaFoldDB" id="A0A179BBH4"/>
<evidence type="ECO:0000313" key="1">
    <source>
        <dbReference type="EMBL" id="OAP89072.1"/>
    </source>
</evidence>
<proteinExistence type="predicted"/>
<sequence>MESVQGRITSFDEKRRDLQALGLEVSKPLKALLHPMSKSNSLVAMSMEPHWDSMRKGGLMHDGTDIYRIIDDLRQAATIGGVLRRGFRFFQSASDIASRFSRRD</sequence>
<name>A0A179BBH4_RHILE</name>
<reference evidence="1" key="1">
    <citation type="submission" date="2016-04" db="EMBL/GenBank/DDBJ databases">
        <title>Fast-growing isolate from the root nodules of Vavilovia formosa.</title>
        <authorList>
            <person name="Kimeklis A."/>
            <person name="Safronova V."/>
            <person name="Belimov A."/>
            <person name="Andronov E."/>
        </authorList>
    </citation>
    <scope>NUCLEOTIDE SEQUENCE [LARGE SCALE GENOMIC DNA]</scope>
    <source>
        <strain evidence="1">Vaf-46</strain>
    </source>
</reference>
<comment type="caution">
    <text evidence="1">The sequence shown here is derived from an EMBL/GenBank/DDBJ whole genome shotgun (WGS) entry which is preliminary data.</text>
</comment>
<gene>
    <name evidence="1" type="ORF">A4U53_33490</name>
</gene>
<organism evidence="1">
    <name type="scientific">Rhizobium leguminosarum</name>
    <dbReference type="NCBI Taxonomy" id="384"/>
    <lineage>
        <taxon>Bacteria</taxon>
        <taxon>Pseudomonadati</taxon>
        <taxon>Pseudomonadota</taxon>
        <taxon>Alphaproteobacteria</taxon>
        <taxon>Hyphomicrobiales</taxon>
        <taxon>Rhizobiaceae</taxon>
        <taxon>Rhizobium/Agrobacterium group</taxon>
        <taxon>Rhizobium</taxon>
    </lineage>
</organism>
<protein>
    <submittedName>
        <fullName evidence="1">Uncharacterized protein</fullName>
    </submittedName>
</protein>
<accession>A0A179BBH4</accession>
<dbReference type="EMBL" id="LWBS01000441">
    <property type="protein sequence ID" value="OAP89072.1"/>
    <property type="molecule type" value="Genomic_DNA"/>
</dbReference>